<feature type="domain" description="VRR-NUC" evidence="5">
    <location>
        <begin position="78"/>
        <end position="190"/>
    </location>
</feature>
<evidence type="ECO:0000313" key="6">
    <source>
        <dbReference type="EMBL" id="AFI66701.1"/>
    </source>
</evidence>
<keyword evidence="3" id="KW-0378">Hydrolase</keyword>
<gene>
    <name evidence="6" type="ordered locus">BP1026B_I2088</name>
</gene>
<dbReference type="SMART" id="SM00990">
    <property type="entry name" value="VRR_NUC"/>
    <property type="match status" value="1"/>
</dbReference>
<protein>
    <submittedName>
        <fullName evidence="6">Putative bacteriophage protein gp29</fullName>
    </submittedName>
</protein>
<sequence>MSGRAYGANSGQGGMSPKGETTPVRLRPATPDPVDKKVICKAVCVCSREPDTGASGQSLKQQCVSRNLRDVDRSMGWKSPYKSEVNYDMTQIPPSPIMRSASPLEPHPYLPGWIQKYWPGGKDAYPARAGAVRRPDVVIVKDGSLPPTQDNIKSVVEIKFPPQERDREQEDDYARIAGSPEKVATMGPGDCDCSDDDANESPLRAVSEALSELGRSLRQLLNRSPASPPSMGGLPLPPPPIVVP</sequence>
<dbReference type="Proteomes" id="UP000010087">
    <property type="component" value="Chromosome 1"/>
</dbReference>
<feature type="region of interest" description="Disordered" evidence="4">
    <location>
        <begin position="161"/>
        <end position="203"/>
    </location>
</feature>
<dbReference type="GO" id="GO:0004518">
    <property type="term" value="F:nuclease activity"/>
    <property type="evidence" value="ECO:0007669"/>
    <property type="project" value="UniProtKB-KW"/>
</dbReference>
<feature type="compositionally biased region" description="Basic and acidic residues" evidence="4">
    <location>
        <begin position="162"/>
        <end position="174"/>
    </location>
</feature>
<evidence type="ECO:0000256" key="1">
    <source>
        <dbReference type="ARBA" id="ARBA00001946"/>
    </source>
</evidence>
<reference evidence="6 7" key="1">
    <citation type="journal article" date="2012" name="PLoS ONE">
        <title>Evolution of Burkholderia pseudomallei in recurrent melioidosis.</title>
        <authorList>
            <person name="Hayden H.S."/>
            <person name="Lim R."/>
            <person name="Brittnacher M.J."/>
            <person name="Sims E.H."/>
            <person name="Ramage E.R."/>
            <person name="Fong C."/>
            <person name="Wu Z."/>
            <person name="Crist E."/>
            <person name="Chang J."/>
            <person name="Zhou Y."/>
            <person name="Radey M."/>
            <person name="Rohmer L."/>
            <person name="Haugen E."/>
            <person name="Gillett W."/>
            <person name="Wuthiekanun V."/>
            <person name="Peacock S.J."/>
            <person name="Kaul R."/>
            <person name="Miller S.I."/>
            <person name="Manoil C."/>
            <person name="Jacobs M.A."/>
        </authorList>
    </citation>
    <scope>NUCLEOTIDE SEQUENCE [LARGE SCALE GENOMIC DNA]</scope>
    <source>
        <strain evidence="6 7">1026b</strain>
    </source>
</reference>
<dbReference type="GO" id="GO:0016788">
    <property type="term" value="F:hydrolase activity, acting on ester bonds"/>
    <property type="evidence" value="ECO:0007669"/>
    <property type="project" value="InterPro"/>
</dbReference>
<dbReference type="EMBL" id="CP002833">
    <property type="protein sequence ID" value="AFI66701.1"/>
    <property type="molecule type" value="Genomic_DNA"/>
</dbReference>
<dbReference type="InterPro" id="IPR014883">
    <property type="entry name" value="VRR_NUC"/>
</dbReference>
<comment type="cofactor">
    <cofactor evidence="1">
        <name>Mg(2+)</name>
        <dbReference type="ChEBI" id="CHEBI:18420"/>
    </cofactor>
</comment>
<evidence type="ECO:0000313" key="7">
    <source>
        <dbReference type="Proteomes" id="UP000010087"/>
    </source>
</evidence>
<evidence type="ECO:0000259" key="5">
    <source>
        <dbReference type="SMART" id="SM00990"/>
    </source>
</evidence>
<feature type="compositionally biased region" description="Pro residues" evidence="4">
    <location>
        <begin position="235"/>
        <end position="244"/>
    </location>
</feature>
<proteinExistence type="predicted"/>
<evidence type="ECO:0000256" key="2">
    <source>
        <dbReference type="ARBA" id="ARBA00022722"/>
    </source>
</evidence>
<evidence type="ECO:0000256" key="3">
    <source>
        <dbReference type="ARBA" id="ARBA00022801"/>
    </source>
</evidence>
<dbReference type="RefSeq" id="WP_004552924.1">
    <property type="nucleotide sequence ID" value="NC_017831.1"/>
</dbReference>
<feature type="region of interest" description="Disordered" evidence="4">
    <location>
        <begin position="1"/>
        <end position="32"/>
    </location>
</feature>
<dbReference type="AlphaFoldDB" id="A0A0H3HL90"/>
<dbReference type="KEGG" id="bpz:BP1026B_I2088"/>
<evidence type="ECO:0000256" key="4">
    <source>
        <dbReference type="SAM" id="MobiDB-lite"/>
    </source>
</evidence>
<keyword evidence="2" id="KW-0540">Nuclease</keyword>
<feature type="region of interest" description="Disordered" evidence="4">
    <location>
        <begin position="217"/>
        <end position="244"/>
    </location>
</feature>
<dbReference type="PATRIC" id="fig|884204.6.peg.2363"/>
<organism evidence="6 7">
    <name type="scientific">Burkholderia pseudomallei (strain 1026b)</name>
    <dbReference type="NCBI Taxonomy" id="884204"/>
    <lineage>
        <taxon>Bacteria</taxon>
        <taxon>Pseudomonadati</taxon>
        <taxon>Pseudomonadota</taxon>
        <taxon>Betaproteobacteria</taxon>
        <taxon>Burkholderiales</taxon>
        <taxon>Burkholderiaceae</taxon>
        <taxon>Burkholderia</taxon>
        <taxon>pseudomallei group</taxon>
    </lineage>
</organism>
<accession>A0A0H3HL90</accession>
<name>A0A0H3HL90_BURP2</name>